<dbReference type="EMBL" id="CM044703">
    <property type="protein sequence ID" value="KAI5672580.1"/>
    <property type="molecule type" value="Genomic_DNA"/>
</dbReference>
<sequence length="320" mass="37418">MVMKVNTYLIVTRYLRSRTSDHRMYVTVACECRGAKKSRTKSRFDEEEEEVPIKRRGPYGTKKYGCPFKLKGDQVATSENWQLVVHDRRHNHAISAYHRGHAQTAILTDEQLIQTEQFRKSHMPLRNMLQFFREQNMDCAVRYVALLYYCTEIIQHPSQDEEKDAGHSRRRFRVQYSTVGGHRDDSDRYIDQNALAKLTEMIKDEETTDQIESEHSVLKLWLSTCHGDLDTVFLNIDFVIEGQIAEIKSSLEYSRLKEKYNAKGIPILKIINNNISHLEMKKIRVELKRAPEIIDDPKNKCGHYLRISHGLPCSCELITR</sequence>
<comment type="caution">
    <text evidence="1">The sequence shown here is derived from an EMBL/GenBank/DDBJ whole genome shotgun (WGS) entry which is preliminary data.</text>
</comment>
<evidence type="ECO:0000313" key="1">
    <source>
        <dbReference type="EMBL" id="KAI5672580.1"/>
    </source>
</evidence>
<accession>A0ACC0BIW3</accession>
<name>A0ACC0BIW3_CATRO</name>
<keyword evidence="2" id="KW-1185">Reference proteome</keyword>
<protein>
    <submittedName>
        <fullName evidence="1">Uncharacterized protein</fullName>
    </submittedName>
</protein>
<reference evidence="2" key="1">
    <citation type="journal article" date="2023" name="Nat. Plants">
        <title>Single-cell RNA sequencing provides a high-resolution roadmap for understanding the multicellular compartmentation of specialized metabolism.</title>
        <authorList>
            <person name="Sun S."/>
            <person name="Shen X."/>
            <person name="Li Y."/>
            <person name="Li Y."/>
            <person name="Wang S."/>
            <person name="Li R."/>
            <person name="Zhang H."/>
            <person name="Shen G."/>
            <person name="Guo B."/>
            <person name="Wei J."/>
            <person name="Xu J."/>
            <person name="St-Pierre B."/>
            <person name="Chen S."/>
            <person name="Sun C."/>
        </authorList>
    </citation>
    <scope>NUCLEOTIDE SEQUENCE [LARGE SCALE GENOMIC DNA]</scope>
</reference>
<evidence type="ECO:0000313" key="2">
    <source>
        <dbReference type="Proteomes" id="UP001060085"/>
    </source>
</evidence>
<dbReference type="Proteomes" id="UP001060085">
    <property type="component" value="Linkage Group LG03"/>
</dbReference>
<organism evidence="1 2">
    <name type="scientific">Catharanthus roseus</name>
    <name type="common">Madagascar periwinkle</name>
    <name type="synonym">Vinca rosea</name>
    <dbReference type="NCBI Taxonomy" id="4058"/>
    <lineage>
        <taxon>Eukaryota</taxon>
        <taxon>Viridiplantae</taxon>
        <taxon>Streptophyta</taxon>
        <taxon>Embryophyta</taxon>
        <taxon>Tracheophyta</taxon>
        <taxon>Spermatophyta</taxon>
        <taxon>Magnoliopsida</taxon>
        <taxon>eudicotyledons</taxon>
        <taxon>Gunneridae</taxon>
        <taxon>Pentapetalae</taxon>
        <taxon>asterids</taxon>
        <taxon>lamiids</taxon>
        <taxon>Gentianales</taxon>
        <taxon>Apocynaceae</taxon>
        <taxon>Rauvolfioideae</taxon>
        <taxon>Vinceae</taxon>
        <taxon>Catharanthinae</taxon>
        <taxon>Catharanthus</taxon>
    </lineage>
</organism>
<proteinExistence type="predicted"/>
<gene>
    <name evidence="1" type="ORF">M9H77_12944</name>
</gene>